<sequence length="99" mass="10390">MQKGGLSDNGPSEYSTTKKNLLLYPSTCLGRVFCSAHVSLGRCAHTTAATTWLGLILGFLALACSPPGTRGGNEIRMKPSDSRPNAWEKSGCGEFAGSP</sequence>
<reference evidence="2 3" key="1">
    <citation type="submission" date="2024-06" db="EMBL/GenBank/DDBJ databases">
        <title>The draft genome of Grus japonensis, version 3.</title>
        <authorList>
            <person name="Nabeshima K."/>
            <person name="Suzuki S."/>
            <person name="Onuma M."/>
        </authorList>
    </citation>
    <scope>NUCLEOTIDE SEQUENCE [LARGE SCALE GENOMIC DNA]</scope>
    <source>
        <strain evidence="2 3">451A</strain>
    </source>
</reference>
<comment type="caution">
    <text evidence="2">The sequence shown here is derived from an EMBL/GenBank/DDBJ whole genome shotgun (WGS) entry which is preliminary data.</text>
</comment>
<dbReference type="AlphaFoldDB" id="A0ABC9WFQ8"/>
<proteinExistence type="predicted"/>
<dbReference type="Proteomes" id="UP001623348">
    <property type="component" value="Unassembled WGS sequence"/>
</dbReference>
<evidence type="ECO:0000313" key="2">
    <source>
        <dbReference type="EMBL" id="GAB0184273.1"/>
    </source>
</evidence>
<name>A0ABC9WFQ8_GRUJA</name>
<accession>A0ABC9WFQ8</accession>
<keyword evidence="3" id="KW-1185">Reference proteome</keyword>
<dbReference type="EMBL" id="BAAFJT010000002">
    <property type="protein sequence ID" value="GAB0184273.1"/>
    <property type="molecule type" value="Genomic_DNA"/>
</dbReference>
<feature type="region of interest" description="Disordered" evidence="1">
    <location>
        <begin position="69"/>
        <end position="99"/>
    </location>
</feature>
<evidence type="ECO:0000256" key="1">
    <source>
        <dbReference type="SAM" id="MobiDB-lite"/>
    </source>
</evidence>
<evidence type="ECO:0000313" key="3">
    <source>
        <dbReference type="Proteomes" id="UP001623348"/>
    </source>
</evidence>
<organism evidence="2 3">
    <name type="scientific">Grus japonensis</name>
    <name type="common">Japanese crane</name>
    <name type="synonym">Red-crowned crane</name>
    <dbReference type="NCBI Taxonomy" id="30415"/>
    <lineage>
        <taxon>Eukaryota</taxon>
        <taxon>Metazoa</taxon>
        <taxon>Chordata</taxon>
        <taxon>Craniata</taxon>
        <taxon>Vertebrata</taxon>
        <taxon>Euteleostomi</taxon>
        <taxon>Archelosauria</taxon>
        <taxon>Archosauria</taxon>
        <taxon>Dinosauria</taxon>
        <taxon>Saurischia</taxon>
        <taxon>Theropoda</taxon>
        <taxon>Coelurosauria</taxon>
        <taxon>Aves</taxon>
        <taxon>Neognathae</taxon>
        <taxon>Neoaves</taxon>
        <taxon>Gruiformes</taxon>
        <taxon>Gruidae</taxon>
        <taxon>Grus</taxon>
    </lineage>
</organism>
<gene>
    <name evidence="2" type="ORF">GRJ2_000892600</name>
</gene>
<protein>
    <submittedName>
        <fullName evidence="2">Uncharacterized protein</fullName>
    </submittedName>
</protein>